<feature type="non-terminal residue" evidence="2">
    <location>
        <position position="246"/>
    </location>
</feature>
<evidence type="ECO:0000313" key="2">
    <source>
        <dbReference type="EMBL" id="MBW7455112.1"/>
    </source>
</evidence>
<accession>A0ABS7C2J3</accession>
<dbReference type="PANTHER" id="PTHR43283">
    <property type="entry name" value="BETA-LACTAMASE-RELATED"/>
    <property type="match status" value="1"/>
</dbReference>
<dbReference type="InterPro" id="IPR050789">
    <property type="entry name" value="Diverse_Enzym_Activities"/>
</dbReference>
<dbReference type="EMBL" id="JAHZIK010000305">
    <property type="protein sequence ID" value="MBW7455112.1"/>
    <property type="molecule type" value="Genomic_DNA"/>
</dbReference>
<evidence type="ECO:0000313" key="3">
    <source>
        <dbReference type="Proteomes" id="UP001519887"/>
    </source>
</evidence>
<dbReference type="PANTHER" id="PTHR43283:SF3">
    <property type="entry name" value="BETA-LACTAMASE FAMILY PROTEIN (AFU_ORTHOLOGUE AFUA_5G07500)"/>
    <property type="match status" value="1"/>
</dbReference>
<dbReference type="Proteomes" id="UP001519887">
    <property type="component" value="Unassembled WGS sequence"/>
</dbReference>
<feature type="domain" description="Beta-lactamase-related" evidence="1">
    <location>
        <begin position="16"/>
        <end position="240"/>
    </location>
</feature>
<dbReference type="InterPro" id="IPR012338">
    <property type="entry name" value="Beta-lactam/transpept-like"/>
</dbReference>
<sequence>MNRIQRLTPILKSFVEKGPAGCALTVVRRGEVLYQDSFGYADLEKKKEISTDTIYRIYSMTKVITCTAALMLYERGHYLLNDPLEEYLPEFKNPMVYRYNEFGDMTVSPAANPIRVKDLFTMSSGLTYGGIGTETERQTRVMMENAAATMNMRELSKQLAAIPLAFDPGTHWKYGTSHDVLAALIEVLSGQTFEEFLKQEIFGPLGMNDTSFRISDDKRDRLCVMYDSAEDGKLTVNDRMDTPFQP</sequence>
<name>A0ABS7C2J3_9BACL</name>
<protein>
    <submittedName>
        <fullName evidence="2">Beta-lactamase family protein</fullName>
    </submittedName>
</protein>
<gene>
    <name evidence="2" type="ORF">K0U00_13810</name>
</gene>
<proteinExistence type="predicted"/>
<dbReference type="SUPFAM" id="SSF56601">
    <property type="entry name" value="beta-lactamase/transpeptidase-like"/>
    <property type="match status" value="1"/>
</dbReference>
<organism evidence="2 3">
    <name type="scientific">Paenibacillus sepulcri</name>
    <dbReference type="NCBI Taxonomy" id="359917"/>
    <lineage>
        <taxon>Bacteria</taxon>
        <taxon>Bacillati</taxon>
        <taxon>Bacillota</taxon>
        <taxon>Bacilli</taxon>
        <taxon>Bacillales</taxon>
        <taxon>Paenibacillaceae</taxon>
        <taxon>Paenibacillus</taxon>
    </lineage>
</organism>
<dbReference type="Gene3D" id="3.40.710.10">
    <property type="entry name" value="DD-peptidase/beta-lactamase superfamily"/>
    <property type="match status" value="1"/>
</dbReference>
<evidence type="ECO:0000259" key="1">
    <source>
        <dbReference type="Pfam" id="PF00144"/>
    </source>
</evidence>
<comment type="caution">
    <text evidence="2">The sequence shown here is derived from an EMBL/GenBank/DDBJ whole genome shotgun (WGS) entry which is preliminary data.</text>
</comment>
<dbReference type="Pfam" id="PF00144">
    <property type="entry name" value="Beta-lactamase"/>
    <property type="match status" value="1"/>
</dbReference>
<dbReference type="InterPro" id="IPR001466">
    <property type="entry name" value="Beta-lactam-related"/>
</dbReference>
<keyword evidence="3" id="KW-1185">Reference proteome</keyword>
<reference evidence="2 3" key="1">
    <citation type="submission" date="2021-07" db="EMBL/GenBank/DDBJ databases">
        <title>Paenibacillus radiodurans sp. nov., isolated from the southeastern edge of Tengger Desert.</title>
        <authorList>
            <person name="Zhang G."/>
        </authorList>
    </citation>
    <scope>NUCLEOTIDE SEQUENCE [LARGE SCALE GENOMIC DNA]</scope>
    <source>
        <strain evidence="2 3">CCM 7311</strain>
    </source>
</reference>